<evidence type="ECO:0000313" key="2">
    <source>
        <dbReference type="Proteomes" id="UP000298781"/>
    </source>
</evidence>
<dbReference type="Proteomes" id="UP000298781">
    <property type="component" value="Chromosome"/>
</dbReference>
<dbReference type="KEGG" id="pstg:E8M01_30845"/>
<accession>A0A4D7BBV8</accession>
<reference evidence="1 2" key="1">
    <citation type="submission" date="2019-04" db="EMBL/GenBank/DDBJ databases">
        <title>Phreatobacter aquaticus sp. nov.</title>
        <authorList>
            <person name="Choi A."/>
        </authorList>
    </citation>
    <scope>NUCLEOTIDE SEQUENCE [LARGE SCALE GENOMIC DNA]</scope>
    <source>
        <strain evidence="1 2">KCTC 52518</strain>
    </source>
</reference>
<gene>
    <name evidence="1" type="ORF">E8M01_30845</name>
</gene>
<keyword evidence="2" id="KW-1185">Reference proteome</keyword>
<dbReference type="RefSeq" id="WP_136963659.1">
    <property type="nucleotide sequence ID" value="NZ_CP039690.1"/>
</dbReference>
<dbReference type="OrthoDB" id="8479766at2"/>
<evidence type="ECO:0000313" key="1">
    <source>
        <dbReference type="EMBL" id="QCI68240.1"/>
    </source>
</evidence>
<proteinExistence type="predicted"/>
<dbReference type="AlphaFoldDB" id="A0A4D7BBV8"/>
<dbReference type="EMBL" id="CP039690">
    <property type="protein sequence ID" value="QCI68240.1"/>
    <property type="molecule type" value="Genomic_DNA"/>
</dbReference>
<sequence length="166" mass="17427">MSVQEPEARATAVSPLGTLSLHVTGASGVTIDVAQAQVPKLPEGMAVDGVMLICVRLAVQITRESPMRIRATADQDGHPETGEWLESMAFANGAGRLQVAMRDDAWLAARGVAAEPVQYERQGFSQVIHEAPAGTALYVSAAWRIDCATAAGDVSAWFAADLALPA</sequence>
<organism evidence="1 2">
    <name type="scientific">Phreatobacter stygius</name>
    <dbReference type="NCBI Taxonomy" id="1940610"/>
    <lineage>
        <taxon>Bacteria</taxon>
        <taxon>Pseudomonadati</taxon>
        <taxon>Pseudomonadota</taxon>
        <taxon>Alphaproteobacteria</taxon>
        <taxon>Hyphomicrobiales</taxon>
        <taxon>Phreatobacteraceae</taxon>
        <taxon>Phreatobacter</taxon>
    </lineage>
</organism>
<name>A0A4D7BBV8_9HYPH</name>
<protein>
    <submittedName>
        <fullName evidence="1">Uncharacterized protein</fullName>
    </submittedName>
</protein>